<organism evidence="5 6">
    <name type="scientific">Cognatishimia activa</name>
    <dbReference type="NCBI Taxonomy" id="1715691"/>
    <lineage>
        <taxon>Bacteria</taxon>
        <taxon>Pseudomonadati</taxon>
        <taxon>Pseudomonadota</taxon>
        <taxon>Alphaproteobacteria</taxon>
        <taxon>Rhodobacterales</taxon>
        <taxon>Paracoccaceae</taxon>
        <taxon>Cognatishimia</taxon>
    </lineage>
</organism>
<dbReference type="PANTHER" id="PTHR43280">
    <property type="entry name" value="ARAC-FAMILY TRANSCRIPTIONAL REGULATOR"/>
    <property type="match status" value="1"/>
</dbReference>
<dbReference type="SUPFAM" id="SSF46689">
    <property type="entry name" value="Homeodomain-like"/>
    <property type="match status" value="2"/>
</dbReference>
<reference evidence="5" key="1">
    <citation type="submission" date="2020-07" db="EMBL/GenBank/DDBJ databases">
        <title>Genome sequences of bacteria associated with the marine, planktonic diatom Thalassiosira profunda strain ECT2AJA-044.</title>
        <authorList>
            <person name="Gargas C.B."/>
            <person name="Roberts W.R."/>
            <person name="Alverson A.J."/>
        </authorList>
    </citation>
    <scope>NUCLEOTIDE SEQUENCE</scope>
    <source>
        <strain evidence="5">ECT2AJA-044</strain>
    </source>
</reference>
<evidence type="ECO:0000256" key="2">
    <source>
        <dbReference type="ARBA" id="ARBA00023125"/>
    </source>
</evidence>
<keyword evidence="3" id="KW-0804">Transcription</keyword>
<dbReference type="EMBL" id="CP060010">
    <property type="protein sequence ID" value="QTN37144.1"/>
    <property type="molecule type" value="Genomic_DNA"/>
</dbReference>
<dbReference type="SUPFAM" id="SSF51215">
    <property type="entry name" value="Regulatory protein AraC"/>
    <property type="match status" value="1"/>
</dbReference>
<dbReference type="KEGG" id="cact:HZ995_06470"/>
<keyword evidence="1" id="KW-0805">Transcription regulation</keyword>
<evidence type="ECO:0000256" key="3">
    <source>
        <dbReference type="ARBA" id="ARBA00023163"/>
    </source>
</evidence>
<protein>
    <submittedName>
        <fullName evidence="5">Helix-turn-helix transcriptional regulator</fullName>
    </submittedName>
</protein>
<feature type="domain" description="HTH araC/xylS-type" evidence="4">
    <location>
        <begin position="187"/>
        <end position="285"/>
    </location>
</feature>
<dbReference type="RefSeq" id="WP_209357839.1">
    <property type="nucleotide sequence ID" value="NZ_CP060010.1"/>
</dbReference>
<proteinExistence type="predicted"/>
<dbReference type="InterPro" id="IPR037923">
    <property type="entry name" value="HTH-like"/>
</dbReference>
<dbReference type="AlphaFoldDB" id="A0A975ES54"/>
<keyword evidence="2" id="KW-0238">DNA-binding</keyword>
<dbReference type="PROSITE" id="PS00041">
    <property type="entry name" value="HTH_ARAC_FAMILY_1"/>
    <property type="match status" value="1"/>
</dbReference>
<dbReference type="Proteomes" id="UP000665026">
    <property type="component" value="Chromosome"/>
</dbReference>
<dbReference type="SMART" id="SM00342">
    <property type="entry name" value="HTH_ARAC"/>
    <property type="match status" value="1"/>
</dbReference>
<dbReference type="Gene3D" id="1.10.10.60">
    <property type="entry name" value="Homeodomain-like"/>
    <property type="match status" value="2"/>
</dbReference>
<evidence type="ECO:0000313" key="5">
    <source>
        <dbReference type="EMBL" id="QTN37144.1"/>
    </source>
</evidence>
<dbReference type="GO" id="GO:0043565">
    <property type="term" value="F:sequence-specific DNA binding"/>
    <property type="evidence" value="ECO:0007669"/>
    <property type="project" value="InterPro"/>
</dbReference>
<dbReference type="InterPro" id="IPR018060">
    <property type="entry name" value="HTH_AraC"/>
</dbReference>
<accession>A0A975ES54</accession>
<dbReference type="GO" id="GO:0003700">
    <property type="term" value="F:DNA-binding transcription factor activity"/>
    <property type="evidence" value="ECO:0007669"/>
    <property type="project" value="InterPro"/>
</dbReference>
<dbReference type="PROSITE" id="PS01124">
    <property type="entry name" value="HTH_ARAC_FAMILY_2"/>
    <property type="match status" value="1"/>
</dbReference>
<dbReference type="InterPro" id="IPR018062">
    <property type="entry name" value="HTH_AraC-typ_CS"/>
</dbReference>
<evidence type="ECO:0000259" key="4">
    <source>
        <dbReference type="PROSITE" id="PS01124"/>
    </source>
</evidence>
<evidence type="ECO:0000256" key="1">
    <source>
        <dbReference type="ARBA" id="ARBA00023015"/>
    </source>
</evidence>
<dbReference type="InterPro" id="IPR009057">
    <property type="entry name" value="Homeodomain-like_sf"/>
</dbReference>
<dbReference type="PANTHER" id="PTHR43280:SF27">
    <property type="entry name" value="TRANSCRIPTIONAL REGULATOR MTLR"/>
    <property type="match status" value="1"/>
</dbReference>
<dbReference type="Pfam" id="PF12833">
    <property type="entry name" value="HTH_18"/>
    <property type="match status" value="1"/>
</dbReference>
<gene>
    <name evidence="5" type="ORF">HZ995_06470</name>
</gene>
<sequence length="299" mass="33692">MSILTPEFEFVDQASESVRYLEHGWPTDLCRWHSHEVYELHLITSTHGKAFVGEHIGPFGPGALYLVGPNVPHNWVTDEVGAYEPVELRDMLVQFSQQSIDQVAKGFPEFRELDEVLQRSRGGIEFIDFDQSVAATHLAGIRDATGAERITRFLSFLTIVSKHPHQKQLSDHTVAFPTRTTKQSGIADVVDHITTHFAEEFTLEEAADMARMSPTAFSRNFQKFTGSRFVEFVTKVRIGQACSMLQATDDKIATICHEVGFRNLANFNRHFLKVKDMTPSAYRDLTRSELAPANGASYD</sequence>
<evidence type="ECO:0000313" key="6">
    <source>
        <dbReference type="Proteomes" id="UP000665026"/>
    </source>
</evidence>
<name>A0A975ES54_9RHOB</name>